<dbReference type="Proteomes" id="UP000564629">
    <property type="component" value="Unassembled WGS sequence"/>
</dbReference>
<keyword evidence="1 5" id="KW-0597">Phosphoprotein</keyword>
<keyword evidence="4" id="KW-0804">Transcription</keyword>
<keyword evidence="3 8" id="KW-0238">DNA-binding</keyword>
<evidence type="ECO:0000256" key="3">
    <source>
        <dbReference type="ARBA" id="ARBA00023125"/>
    </source>
</evidence>
<dbReference type="CDD" id="cd06170">
    <property type="entry name" value="LuxR_C_like"/>
    <property type="match status" value="1"/>
</dbReference>
<protein>
    <submittedName>
        <fullName evidence="8">DNA-binding NarL/FixJ family response regulator</fullName>
    </submittedName>
</protein>
<evidence type="ECO:0000256" key="4">
    <source>
        <dbReference type="ARBA" id="ARBA00023163"/>
    </source>
</evidence>
<dbReference type="GO" id="GO:0000160">
    <property type="term" value="P:phosphorelay signal transduction system"/>
    <property type="evidence" value="ECO:0007669"/>
    <property type="project" value="InterPro"/>
</dbReference>
<feature type="modified residue" description="4-aspartylphosphate" evidence="5">
    <location>
        <position position="68"/>
    </location>
</feature>
<sequence length="227" mass="24129">MSATNSAVQPARTGPISVMIVDDHEVVRRGIAEVVERADGMKVVAEAGSVADGVRRAGLVHPDVLLVDLQLPDGTGIDLMTQVKVTLPGARAIVLTSFDDDDALAAALDAGAAAYLLKSVRGAEITDVIRAVAAGRTLLDERTVTRRRAGHEDPTENLTPSELKVLDLIGDGLSNREIAERLGVAEKTVKNHITSLLAKMGLQRRTQVAAWVAARRHSGWRAETGHS</sequence>
<evidence type="ECO:0000313" key="9">
    <source>
        <dbReference type="Proteomes" id="UP000564629"/>
    </source>
</evidence>
<evidence type="ECO:0000259" key="6">
    <source>
        <dbReference type="PROSITE" id="PS50043"/>
    </source>
</evidence>
<dbReference type="InterPro" id="IPR001789">
    <property type="entry name" value="Sig_transdc_resp-reg_receiver"/>
</dbReference>
<dbReference type="PROSITE" id="PS00622">
    <property type="entry name" value="HTH_LUXR_1"/>
    <property type="match status" value="1"/>
</dbReference>
<evidence type="ECO:0000256" key="5">
    <source>
        <dbReference type="PROSITE-ProRule" id="PRU00169"/>
    </source>
</evidence>
<evidence type="ECO:0000259" key="7">
    <source>
        <dbReference type="PROSITE" id="PS50110"/>
    </source>
</evidence>
<dbReference type="CDD" id="cd17535">
    <property type="entry name" value="REC_NarL-like"/>
    <property type="match status" value="1"/>
</dbReference>
<dbReference type="Gene3D" id="3.40.50.2300">
    <property type="match status" value="1"/>
</dbReference>
<dbReference type="InterPro" id="IPR039420">
    <property type="entry name" value="WalR-like"/>
</dbReference>
<feature type="domain" description="Response regulatory" evidence="7">
    <location>
        <begin position="17"/>
        <end position="133"/>
    </location>
</feature>
<dbReference type="GO" id="GO:0003677">
    <property type="term" value="F:DNA binding"/>
    <property type="evidence" value="ECO:0007669"/>
    <property type="project" value="UniProtKB-KW"/>
</dbReference>
<dbReference type="SMART" id="SM00421">
    <property type="entry name" value="HTH_LUXR"/>
    <property type="match status" value="1"/>
</dbReference>
<dbReference type="PROSITE" id="PS50110">
    <property type="entry name" value="RESPONSE_REGULATORY"/>
    <property type="match status" value="1"/>
</dbReference>
<dbReference type="InterPro" id="IPR011006">
    <property type="entry name" value="CheY-like_superfamily"/>
</dbReference>
<reference evidence="8 9" key="1">
    <citation type="submission" date="2020-08" db="EMBL/GenBank/DDBJ databases">
        <title>Sequencing the genomes of 1000 actinobacteria strains.</title>
        <authorList>
            <person name="Klenk H.-P."/>
        </authorList>
    </citation>
    <scope>NUCLEOTIDE SEQUENCE [LARGE SCALE GENOMIC DNA]</scope>
    <source>
        <strain evidence="8 9">DSM 9581</strain>
    </source>
</reference>
<organism evidence="8 9">
    <name type="scientific">Cellulomonas hominis</name>
    <dbReference type="NCBI Taxonomy" id="156981"/>
    <lineage>
        <taxon>Bacteria</taxon>
        <taxon>Bacillati</taxon>
        <taxon>Actinomycetota</taxon>
        <taxon>Actinomycetes</taxon>
        <taxon>Micrococcales</taxon>
        <taxon>Cellulomonadaceae</taxon>
        <taxon>Cellulomonas</taxon>
    </lineage>
</organism>
<dbReference type="SMART" id="SM00448">
    <property type="entry name" value="REC"/>
    <property type="match status" value="1"/>
</dbReference>
<gene>
    <name evidence="8" type="ORF">HNR08_000319</name>
</gene>
<dbReference type="InterPro" id="IPR058245">
    <property type="entry name" value="NreC/VraR/RcsB-like_REC"/>
</dbReference>
<dbReference type="PANTHER" id="PTHR43214:SF24">
    <property type="entry name" value="TRANSCRIPTIONAL REGULATORY PROTEIN NARL-RELATED"/>
    <property type="match status" value="1"/>
</dbReference>
<accession>A0A7W8SAV8</accession>
<evidence type="ECO:0000256" key="1">
    <source>
        <dbReference type="ARBA" id="ARBA00022553"/>
    </source>
</evidence>
<keyword evidence="2" id="KW-0805">Transcription regulation</keyword>
<dbReference type="AlphaFoldDB" id="A0A7W8SAV8"/>
<evidence type="ECO:0000256" key="2">
    <source>
        <dbReference type="ARBA" id="ARBA00023015"/>
    </source>
</evidence>
<dbReference type="Pfam" id="PF00072">
    <property type="entry name" value="Response_reg"/>
    <property type="match status" value="1"/>
</dbReference>
<dbReference type="GO" id="GO:0006355">
    <property type="term" value="P:regulation of DNA-templated transcription"/>
    <property type="evidence" value="ECO:0007669"/>
    <property type="project" value="InterPro"/>
</dbReference>
<name>A0A7W8SAV8_9CELL</name>
<dbReference type="Pfam" id="PF00196">
    <property type="entry name" value="GerE"/>
    <property type="match status" value="1"/>
</dbReference>
<dbReference type="PANTHER" id="PTHR43214">
    <property type="entry name" value="TWO-COMPONENT RESPONSE REGULATOR"/>
    <property type="match status" value="1"/>
</dbReference>
<dbReference type="InterPro" id="IPR000792">
    <property type="entry name" value="Tscrpt_reg_LuxR_C"/>
</dbReference>
<dbReference type="PROSITE" id="PS50043">
    <property type="entry name" value="HTH_LUXR_2"/>
    <property type="match status" value="1"/>
</dbReference>
<dbReference type="EMBL" id="JACHDN010000001">
    <property type="protein sequence ID" value="MBB5471583.1"/>
    <property type="molecule type" value="Genomic_DNA"/>
</dbReference>
<feature type="domain" description="HTH luxR-type" evidence="6">
    <location>
        <begin position="151"/>
        <end position="216"/>
    </location>
</feature>
<evidence type="ECO:0000313" key="8">
    <source>
        <dbReference type="EMBL" id="MBB5471583.1"/>
    </source>
</evidence>
<comment type="caution">
    <text evidence="8">The sequence shown here is derived from an EMBL/GenBank/DDBJ whole genome shotgun (WGS) entry which is preliminary data.</text>
</comment>
<proteinExistence type="predicted"/>
<dbReference type="PRINTS" id="PR00038">
    <property type="entry name" value="HTHLUXR"/>
</dbReference>
<dbReference type="SUPFAM" id="SSF52172">
    <property type="entry name" value="CheY-like"/>
    <property type="match status" value="1"/>
</dbReference>